<evidence type="ECO:0000313" key="4">
    <source>
        <dbReference type="EMBL" id="MCP9291582.1"/>
    </source>
</evidence>
<dbReference type="PROSITE" id="PS50005">
    <property type="entry name" value="TPR"/>
    <property type="match status" value="2"/>
</dbReference>
<dbReference type="Proteomes" id="UP001139125">
    <property type="component" value="Unassembled WGS sequence"/>
</dbReference>
<dbReference type="InterPro" id="IPR011990">
    <property type="entry name" value="TPR-like_helical_dom_sf"/>
</dbReference>
<dbReference type="InterPro" id="IPR019734">
    <property type="entry name" value="TPR_rpt"/>
</dbReference>
<dbReference type="RefSeq" id="WP_255134446.1">
    <property type="nucleotide sequence ID" value="NZ_JANDBC010000001.1"/>
</dbReference>
<feature type="chain" id="PRO_5040864630" evidence="3">
    <location>
        <begin position="19"/>
        <end position="214"/>
    </location>
</feature>
<dbReference type="SMART" id="SM00028">
    <property type="entry name" value="TPR"/>
    <property type="match status" value="4"/>
</dbReference>
<evidence type="ECO:0000256" key="3">
    <source>
        <dbReference type="SAM" id="SignalP"/>
    </source>
</evidence>
<feature type="signal peptide" evidence="3">
    <location>
        <begin position="1"/>
        <end position="18"/>
    </location>
</feature>
<keyword evidence="3" id="KW-0732">Signal</keyword>
<protein>
    <submittedName>
        <fullName evidence="4">Tetratricopeptide repeat protein</fullName>
    </submittedName>
</protein>
<comment type="caution">
    <text evidence="4">The sequence shown here is derived from an EMBL/GenBank/DDBJ whole genome shotgun (WGS) entry which is preliminary data.</text>
</comment>
<evidence type="ECO:0000256" key="2">
    <source>
        <dbReference type="SAM" id="MobiDB-lite"/>
    </source>
</evidence>
<keyword evidence="5" id="KW-1185">Reference proteome</keyword>
<dbReference type="Gene3D" id="1.25.40.10">
    <property type="entry name" value="Tetratricopeptide repeat domain"/>
    <property type="match status" value="1"/>
</dbReference>
<dbReference type="EMBL" id="JANDBC010000001">
    <property type="protein sequence ID" value="MCP9291582.1"/>
    <property type="molecule type" value="Genomic_DNA"/>
</dbReference>
<accession>A0A9X2RF97</accession>
<evidence type="ECO:0000256" key="1">
    <source>
        <dbReference type="PROSITE-ProRule" id="PRU00339"/>
    </source>
</evidence>
<feature type="repeat" description="TPR" evidence="1">
    <location>
        <begin position="52"/>
        <end position="85"/>
    </location>
</feature>
<dbReference type="PANTHER" id="PTHR44809">
    <property type="match status" value="1"/>
</dbReference>
<name>A0A9X2RF97_9BACT</name>
<feature type="region of interest" description="Disordered" evidence="2">
    <location>
        <begin position="133"/>
        <end position="159"/>
    </location>
</feature>
<proteinExistence type="predicted"/>
<sequence>MIRTFSYIALLFLLTASAITDGREANKAYESGDYKQAEQLYLSAIEQDPDNAKLYFNLGNAQAKQGKVEDAIQSYMEFRGLAESPEDKAKAEYNIGTLLTQGQKWKPAAAHFKNALKLNPNDLDAKHNYEQALAKQQEQEEEQEGQDQNQQNQPPPEPSEYALAMKEQAEKLVAQRKYAEAYNLMQRALDADDTVRAFNDFIERIKNVSDIDSN</sequence>
<dbReference type="Pfam" id="PF13414">
    <property type="entry name" value="TPR_11"/>
    <property type="match status" value="1"/>
</dbReference>
<dbReference type="PANTHER" id="PTHR44809:SF1">
    <property type="entry name" value="PROTEIN O-MANNOSYL-TRANSFERASE TMTC1"/>
    <property type="match status" value="1"/>
</dbReference>
<dbReference type="SUPFAM" id="SSF48452">
    <property type="entry name" value="TPR-like"/>
    <property type="match status" value="1"/>
</dbReference>
<evidence type="ECO:0000313" key="5">
    <source>
        <dbReference type="Proteomes" id="UP001139125"/>
    </source>
</evidence>
<gene>
    <name evidence="4" type="ORF">NM125_08310</name>
</gene>
<feature type="repeat" description="TPR" evidence="1">
    <location>
        <begin position="89"/>
        <end position="122"/>
    </location>
</feature>
<reference evidence="4" key="1">
    <citation type="submission" date="2022-06" db="EMBL/GenBank/DDBJ databases">
        <title>Gracilimonas sp. CAU 1638 isolated from sea sediment.</title>
        <authorList>
            <person name="Kim W."/>
        </authorList>
    </citation>
    <scope>NUCLEOTIDE SEQUENCE</scope>
    <source>
        <strain evidence="4">CAU 1638</strain>
    </source>
</reference>
<keyword evidence="1" id="KW-0802">TPR repeat</keyword>
<organism evidence="4 5">
    <name type="scientific">Gracilimonas sediminicola</name>
    <dbReference type="NCBI Taxonomy" id="2952158"/>
    <lineage>
        <taxon>Bacteria</taxon>
        <taxon>Pseudomonadati</taxon>
        <taxon>Balneolota</taxon>
        <taxon>Balneolia</taxon>
        <taxon>Balneolales</taxon>
        <taxon>Balneolaceae</taxon>
        <taxon>Gracilimonas</taxon>
    </lineage>
</organism>
<dbReference type="InterPro" id="IPR052943">
    <property type="entry name" value="TMTC_O-mannosyl-trnsfr"/>
</dbReference>
<dbReference type="AlphaFoldDB" id="A0A9X2RF97"/>